<evidence type="ECO:0000313" key="1">
    <source>
        <dbReference type="EMBL" id="RZC65077.1"/>
    </source>
</evidence>
<evidence type="ECO:0000313" key="2">
    <source>
        <dbReference type="Proteomes" id="UP000316621"/>
    </source>
</evidence>
<dbReference type="EMBL" id="CM010720">
    <property type="protein sequence ID" value="RZC65077.1"/>
    <property type="molecule type" value="Genomic_DNA"/>
</dbReference>
<dbReference type="AlphaFoldDB" id="A0A4Y7JWK9"/>
<organism evidence="1 2">
    <name type="scientific">Papaver somniferum</name>
    <name type="common">Opium poppy</name>
    <dbReference type="NCBI Taxonomy" id="3469"/>
    <lineage>
        <taxon>Eukaryota</taxon>
        <taxon>Viridiplantae</taxon>
        <taxon>Streptophyta</taxon>
        <taxon>Embryophyta</taxon>
        <taxon>Tracheophyta</taxon>
        <taxon>Spermatophyta</taxon>
        <taxon>Magnoliopsida</taxon>
        <taxon>Ranunculales</taxon>
        <taxon>Papaveraceae</taxon>
        <taxon>Papaveroideae</taxon>
        <taxon>Papaver</taxon>
    </lineage>
</organism>
<dbReference type="Proteomes" id="UP000316621">
    <property type="component" value="Chromosome 6"/>
</dbReference>
<dbReference type="Gramene" id="RZC65077">
    <property type="protein sequence ID" value="RZC65077"/>
    <property type="gene ID" value="C5167_008769"/>
</dbReference>
<gene>
    <name evidence="1" type="ORF">C5167_008769</name>
</gene>
<sequence length="192" mass="21270">MESRPEVVDDDAFNDIEPLVINNPEGKLHEEVEDSLKRKRESPFINFALEASLSAGLISSLPDQSSSKRPKLDDHTVQASYERLFKLKLADPSSASIQLIRDSTESRHYMKALKHIKALQSEFPSSALVLALKVLVYAIIGGEVGVSSVLSKTEAKVFSDISAFPDVLTTFEAVWLHLGHRAFSFDQEARDG</sequence>
<protein>
    <submittedName>
        <fullName evidence="1">Uncharacterized protein</fullName>
    </submittedName>
</protein>
<reference evidence="1 2" key="1">
    <citation type="journal article" date="2018" name="Science">
        <title>The opium poppy genome and morphinan production.</title>
        <authorList>
            <person name="Guo L."/>
            <person name="Winzer T."/>
            <person name="Yang X."/>
            <person name="Li Y."/>
            <person name="Ning Z."/>
            <person name="He Z."/>
            <person name="Teodor R."/>
            <person name="Lu Y."/>
            <person name="Bowser T.A."/>
            <person name="Graham I.A."/>
            <person name="Ye K."/>
        </authorList>
    </citation>
    <scope>NUCLEOTIDE SEQUENCE [LARGE SCALE GENOMIC DNA]</scope>
    <source>
        <strain evidence="2">cv. HN1</strain>
        <tissue evidence="1">Leaves</tissue>
    </source>
</reference>
<keyword evidence="2" id="KW-1185">Reference proteome</keyword>
<proteinExistence type="predicted"/>
<name>A0A4Y7JWK9_PAPSO</name>
<accession>A0A4Y7JWK9</accession>